<sequence>MESRTAKRKRCNAIKDNVVDETHALVMNSAQLVSVIQNTNEELAEYYKTMIERHNELICQAMGINEQYGVRETSEVRENLPTAYAADVRRYLDDIYTSLQGHLKDFNGACDQMMTEFESFSEAWIKRLRDLKEQGDELQNQKVQLRVQFHDFKSNVNPIRPNGYSQAKIVTFWFLW</sequence>
<evidence type="ECO:0000313" key="1">
    <source>
        <dbReference type="EMBL" id="WOH15019.1"/>
    </source>
</evidence>
<evidence type="ECO:0000313" key="2">
    <source>
        <dbReference type="Proteomes" id="UP000077755"/>
    </source>
</evidence>
<name>A0A175YLT1_DAUCS</name>
<reference evidence="1" key="2">
    <citation type="submission" date="2022-03" db="EMBL/GenBank/DDBJ databases">
        <title>Draft title - Genomic analysis of global carrot germplasm unveils the trajectory of domestication and the origin of high carotenoid orange carrot.</title>
        <authorList>
            <person name="Iorizzo M."/>
            <person name="Ellison S."/>
            <person name="Senalik D."/>
            <person name="Macko-Podgorni A."/>
            <person name="Grzebelus D."/>
            <person name="Bostan H."/>
            <person name="Rolling W."/>
            <person name="Curaba J."/>
            <person name="Simon P."/>
        </authorList>
    </citation>
    <scope>NUCLEOTIDE SEQUENCE</scope>
    <source>
        <tissue evidence="1">Leaf</tissue>
    </source>
</reference>
<gene>
    <name evidence="1" type="ORF">DCAR_0934550</name>
</gene>
<accession>A0A175YLT1</accession>
<dbReference type="Proteomes" id="UP000077755">
    <property type="component" value="Chromosome 9"/>
</dbReference>
<dbReference type="Gramene" id="KZM84088">
    <property type="protein sequence ID" value="KZM84088"/>
    <property type="gene ID" value="DCAR_028490"/>
</dbReference>
<dbReference type="AlphaFoldDB" id="A0A175YLT1"/>
<protein>
    <submittedName>
        <fullName evidence="1">Uncharacterized protein</fullName>
    </submittedName>
</protein>
<proteinExistence type="predicted"/>
<keyword evidence="2" id="KW-1185">Reference proteome</keyword>
<organism evidence="1 2">
    <name type="scientific">Daucus carota subsp. sativus</name>
    <name type="common">Carrot</name>
    <dbReference type="NCBI Taxonomy" id="79200"/>
    <lineage>
        <taxon>Eukaryota</taxon>
        <taxon>Viridiplantae</taxon>
        <taxon>Streptophyta</taxon>
        <taxon>Embryophyta</taxon>
        <taxon>Tracheophyta</taxon>
        <taxon>Spermatophyta</taxon>
        <taxon>Magnoliopsida</taxon>
        <taxon>eudicotyledons</taxon>
        <taxon>Gunneridae</taxon>
        <taxon>Pentapetalae</taxon>
        <taxon>asterids</taxon>
        <taxon>campanulids</taxon>
        <taxon>Apiales</taxon>
        <taxon>Apiaceae</taxon>
        <taxon>Apioideae</taxon>
        <taxon>Scandiceae</taxon>
        <taxon>Daucinae</taxon>
        <taxon>Daucus</taxon>
        <taxon>Daucus sect. Daucus</taxon>
    </lineage>
</organism>
<dbReference type="EMBL" id="CP093351">
    <property type="protein sequence ID" value="WOH15019.1"/>
    <property type="molecule type" value="Genomic_DNA"/>
</dbReference>
<reference evidence="1" key="1">
    <citation type="journal article" date="2016" name="Nat. Genet.">
        <title>A high-quality carrot genome assembly provides new insights into carotenoid accumulation and asterid genome evolution.</title>
        <authorList>
            <person name="Iorizzo M."/>
            <person name="Ellison S."/>
            <person name="Senalik D."/>
            <person name="Zeng P."/>
            <person name="Satapoomin P."/>
            <person name="Huang J."/>
            <person name="Bowman M."/>
            <person name="Iovene M."/>
            <person name="Sanseverino W."/>
            <person name="Cavagnaro P."/>
            <person name="Yildiz M."/>
            <person name="Macko-Podgorni A."/>
            <person name="Moranska E."/>
            <person name="Grzebelus E."/>
            <person name="Grzebelus D."/>
            <person name="Ashrafi H."/>
            <person name="Zheng Z."/>
            <person name="Cheng S."/>
            <person name="Spooner D."/>
            <person name="Van Deynze A."/>
            <person name="Simon P."/>
        </authorList>
    </citation>
    <scope>NUCLEOTIDE SEQUENCE</scope>
    <source>
        <tissue evidence="1">Leaf</tissue>
    </source>
</reference>